<dbReference type="AlphaFoldDB" id="A0A7W9C8K6"/>
<dbReference type="Proteomes" id="UP000527324">
    <property type="component" value="Unassembled WGS sequence"/>
</dbReference>
<name>A0A7W9C8K6_9CAUL</name>
<comment type="caution">
    <text evidence="1">The sequence shown here is derived from an EMBL/GenBank/DDBJ whole genome shotgun (WGS) entry which is preliminary data.</text>
</comment>
<reference evidence="1 2" key="1">
    <citation type="submission" date="2020-08" db="EMBL/GenBank/DDBJ databases">
        <title>Genomic Encyclopedia of Type Strains, Phase IV (KMG-IV): sequencing the most valuable type-strain genomes for metagenomic binning, comparative biology and taxonomic classification.</title>
        <authorList>
            <person name="Goeker M."/>
        </authorList>
    </citation>
    <scope>NUCLEOTIDE SEQUENCE [LARGE SCALE GENOMIC DNA]</scope>
    <source>
        <strain evidence="1 2">DSM 4731</strain>
    </source>
</reference>
<organism evidence="1 2">
    <name type="scientific">Brevundimonas aurantiaca</name>
    <dbReference type="NCBI Taxonomy" id="74316"/>
    <lineage>
        <taxon>Bacteria</taxon>
        <taxon>Pseudomonadati</taxon>
        <taxon>Pseudomonadota</taxon>
        <taxon>Alphaproteobacteria</taxon>
        <taxon>Caulobacterales</taxon>
        <taxon>Caulobacteraceae</taxon>
        <taxon>Brevundimonas</taxon>
    </lineage>
</organism>
<dbReference type="EMBL" id="JACHOQ010000006">
    <property type="protein sequence ID" value="MBB5740793.1"/>
    <property type="molecule type" value="Genomic_DNA"/>
</dbReference>
<protein>
    <submittedName>
        <fullName evidence="1">Uncharacterized protein</fullName>
    </submittedName>
</protein>
<evidence type="ECO:0000313" key="2">
    <source>
        <dbReference type="Proteomes" id="UP000527324"/>
    </source>
</evidence>
<sequence length="40" mass="4303">MKTPKLRLVSFGSAMALTRDGLGTMFEEAGVKIGRYPSEG</sequence>
<proteinExistence type="predicted"/>
<dbReference type="RefSeq" id="WP_260171214.1">
    <property type="nucleotide sequence ID" value="NZ_CAJFZW010000055.1"/>
</dbReference>
<keyword evidence="2" id="KW-1185">Reference proteome</keyword>
<accession>A0A7W9C8K6</accession>
<gene>
    <name evidence="1" type="ORF">GGQ93_002522</name>
</gene>
<evidence type="ECO:0000313" key="1">
    <source>
        <dbReference type="EMBL" id="MBB5740793.1"/>
    </source>
</evidence>